<accession>F0H6R5</accession>
<dbReference type="EMBL" id="AEXO01000064">
    <property type="protein sequence ID" value="EGC86549.1"/>
    <property type="molecule type" value="Genomic_DNA"/>
</dbReference>
<dbReference type="Proteomes" id="UP000003155">
    <property type="component" value="Unassembled WGS sequence"/>
</dbReference>
<reference evidence="1 2" key="1">
    <citation type="submission" date="2011-02" db="EMBL/GenBank/DDBJ databases">
        <authorList>
            <person name="Durkin A.S."/>
            <person name="Madupu R."/>
            <person name="Torralba M."/>
            <person name="Gillis M."/>
            <person name="Methe B."/>
            <person name="Sutton G."/>
            <person name="Nelson K.E."/>
        </authorList>
    </citation>
    <scope>NUCLEOTIDE SEQUENCE [LARGE SCALE GENOMIC DNA]</scope>
    <source>
        <strain evidence="1 2">CRIS 18C-A</strain>
    </source>
</reference>
<evidence type="ECO:0000313" key="2">
    <source>
        <dbReference type="Proteomes" id="UP000003155"/>
    </source>
</evidence>
<name>F0H6R5_9BACT</name>
<dbReference type="AlphaFoldDB" id="F0H6R5"/>
<organism evidence="1 2">
    <name type="scientific">Prevotella denticola CRIS 18C-A</name>
    <dbReference type="NCBI Taxonomy" id="944557"/>
    <lineage>
        <taxon>Bacteria</taxon>
        <taxon>Pseudomonadati</taxon>
        <taxon>Bacteroidota</taxon>
        <taxon>Bacteroidia</taxon>
        <taxon>Bacteroidales</taxon>
        <taxon>Prevotellaceae</taxon>
        <taxon>Prevotella</taxon>
    </lineage>
</organism>
<sequence>MCRLDLLVILHLLEGFEDGKNLLSDSRECLLTAEVFNADITQRYLQRRLTVLCLDPCCGKDDK</sequence>
<keyword evidence="2" id="KW-1185">Reference proteome</keyword>
<comment type="caution">
    <text evidence="1">The sequence shown here is derived from an EMBL/GenBank/DDBJ whole genome shotgun (WGS) entry which is preliminary data.</text>
</comment>
<gene>
    <name evidence="1" type="ORF">HMPREF9303_1884</name>
</gene>
<protein>
    <submittedName>
        <fullName evidence="1">Conserved domain protein</fullName>
    </submittedName>
</protein>
<proteinExistence type="predicted"/>
<evidence type="ECO:0000313" key="1">
    <source>
        <dbReference type="EMBL" id="EGC86549.1"/>
    </source>
</evidence>